<evidence type="ECO:0000313" key="2">
    <source>
        <dbReference type="EMBL" id="QIP13737.1"/>
    </source>
</evidence>
<sequence length="109" mass="11976">MTVTRLVSTDFFEKNWLKKALLFCGIIASVLYISTDILAAVQWEDYSYADKSVSELRAIGAPTRPFLIPWLTLYALLEIAFGIGIWGASGRKLSLHITGGLLIGLGLVD</sequence>
<keyword evidence="1" id="KW-0812">Transmembrane</keyword>
<protein>
    <submittedName>
        <fullName evidence="2">DUF998 domain-containing protein</fullName>
    </submittedName>
</protein>
<dbReference type="EMBL" id="CP050063">
    <property type="protein sequence ID" value="QIP13737.1"/>
    <property type="molecule type" value="Genomic_DNA"/>
</dbReference>
<accession>A0A6G9AMQ4</accession>
<keyword evidence="1" id="KW-1133">Transmembrane helix</keyword>
<feature type="transmembrane region" description="Helical" evidence="1">
    <location>
        <begin position="20"/>
        <end position="43"/>
    </location>
</feature>
<feature type="transmembrane region" description="Helical" evidence="1">
    <location>
        <begin position="67"/>
        <end position="88"/>
    </location>
</feature>
<dbReference type="Proteomes" id="UP000501802">
    <property type="component" value="Chromosome"/>
</dbReference>
<dbReference type="Pfam" id="PF06197">
    <property type="entry name" value="DUF998"/>
    <property type="match status" value="1"/>
</dbReference>
<evidence type="ECO:0000256" key="1">
    <source>
        <dbReference type="SAM" id="Phobius"/>
    </source>
</evidence>
<gene>
    <name evidence="2" type="ORF">G8759_14490</name>
</gene>
<name>A0A6G9AMQ4_9BACT</name>
<dbReference type="KEGG" id="spib:G8759_14490"/>
<keyword evidence="1" id="KW-0472">Membrane</keyword>
<organism evidence="2 3">
    <name type="scientific">Spirosoma aureum</name>
    <dbReference type="NCBI Taxonomy" id="2692134"/>
    <lineage>
        <taxon>Bacteria</taxon>
        <taxon>Pseudomonadati</taxon>
        <taxon>Bacteroidota</taxon>
        <taxon>Cytophagia</taxon>
        <taxon>Cytophagales</taxon>
        <taxon>Cytophagaceae</taxon>
        <taxon>Spirosoma</taxon>
    </lineage>
</organism>
<reference evidence="2 3" key="1">
    <citation type="submission" date="2020-03" db="EMBL/GenBank/DDBJ databases">
        <authorList>
            <person name="Kim M.K."/>
        </authorList>
    </citation>
    <scope>NUCLEOTIDE SEQUENCE [LARGE SCALE GENOMIC DNA]</scope>
    <source>
        <strain evidence="2 3">BT328</strain>
    </source>
</reference>
<dbReference type="RefSeq" id="WP_167209093.1">
    <property type="nucleotide sequence ID" value="NZ_CP050063.1"/>
</dbReference>
<evidence type="ECO:0000313" key="3">
    <source>
        <dbReference type="Proteomes" id="UP000501802"/>
    </source>
</evidence>
<dbReference type="InterPro" id="IPR009339">
    <property type="entry name" value="DUF998"/>
</dbReference>
<dbReference type="AlphaFoldDB" id="A0A6G9AMQ4"/>
<keyword evidence="3" id="KW-1185">Reference proteome</keyword>
<proteinExistence type="predicted"/>